<feature type="region of interest" description="Disordered" evidence="2">
    <location>
        <begin position="293"/>
        <end position="327"/>
    </location>
</feature>
<reference evidence="3 4" key="1">
    <citation type="journal article" date="2021" name="MBio">
        <title>A New Model Trypanosomatid, Novymonas esmeraldas: Genomic Perception of Its 'Candidatus Pandoraea novymonadis' Endosymbiont.</title>
        <authorList>
            <person name="Zakharova A."/>
            <person name="Saura A."/>
            <person name="Butenko A."/>
            <person name="Podesvova L."/>
            <person name="Warmusova S."/>
            <person name="Kostygov A.Y."/>
            <person name="Nenarokova A."/>
            <person name="Lukes J."/>
            <person name="Opperdoes F.R."/>
            <person name="Yurchenko V."/>
        </authorList>
    </citation>
    <scope>NUCLEOTIDE SEQUENCE [LARGE SCALE GENOMIC DNA]</scope>
    <source>
        <strain evidence="3 4">E262AT.01</strain>
    </source>
</reference>
<evidence type="ECO:0000256" key="2">
    <source>
        <dbReference type="SAM" id="MobiDB-lite"/>
    </source>
</evidence>
<dbReference type="SMART" id="SM00855">
    <property type="entry name" value="PGAM"/>
    <property type="match status" value="1"/>
</dbReference>
<proteinExistence type="predicted"/>
<dbReference type="InterPro" id="IPR052765">
    <property type="entry name" value="PGM-Related"/>
</dbReference>
<keyword evidence="4" id="KW-1185">Reference proteome</keyword>
<dbReference type="PANTHER" id="PTHR46192">
    <property type="entry name" value="BROAD-RANGE ACID PHOSPHATASE DET1"/>
    <property type="match status" value="1"/>
</dbReference>
<feature type="compositionally biased region" description="Low complexity" evidence="2">
    <location>
        <begin position="293"/>
        <end position="308"/>
    </location>
</feature>
<sequence>MSISIRSNSQRQLARRGPAVAPSHSCSTTSPPSLDGAEQAAVTTASSASPALHSVQPADVAPREAEAAAAASSSRASPVSRPTTTPPLSASGSSSGSDDLSQSSRSVGSTGGGPPPTTTTPLSSASTESHHMRSVSARLQGFAASGAAGSPTAPGTTPTRGGGGGGGSSSSNAPSLLYSVSRFTEPVKRIVLIRNGRSEANEDVGAYVHTPDWRIPLVEEGKREAIAAGRALSELIGDEPVYFYYSPYIRSRQSLRYVLQGIDEARLSGQSHAREWWEEEEGTGVASPNATLAEASAATSSSSSTRATPNPLVPDAQRRLHRDPSLVLNSGTSNNIIGVREDVRLRDGDIGRYTSTDELMHHLVERERYGKFFYRFPFGESGADVCDRVTSFLDAFQRERVEFPMDTNVVIITHGLTMRMFIKRWFHLTVETFHKMRSPPSGSLCTLTRLHHRSCFRLDDSCVESMHLPLSLNEFNGYKYRNKQLLGSMSSGAPYM</sequence>
<evidence type="ECO:0000313" key="3">
    <source>
        <dbReference type="EMBL" id="KAK7201384.1"/>
    </source>
</evidence>
<gene>
    <name evidence="3" type="ORF">NESM_000200900</name>
</gene>
<protein>
    <submittedName>
        <fullName evidence="3">Phosphoglycerate mutase</fullName>
    </submittedName>
</protein>
<feature type="region of interest" description="Disordered" evidence="2">
    <location>
        <begin position="1"/>
        <end position="173"/>
    </location>
</feature>
<evidence type="ECO:0000256" key="1">
    <source>
        <dbReference type="PIRSR" id="PIRSR613078-2"/>
    </source>
</evidence>
<comment type="caution">
    <text evidence="3">The sequence shown here is derived from an EMBL/GenBank/DDBJ whole genome shotgun (WGS) entry which is preliminary data.</text>
</comment>
<name>A0AAW0F5T4_9TRYP</name>
<evidence type="ECO:0000313" key="4">
    <source>
        <dbReference type="Proteomes" id="UP001430356"/>
    </source>
</evidence>
<dbReference type="AlphaFoldDB" id="A0AAW0F5T4"/>
<dbReference type="Proteomes" id="UP001430356">
    <property type="component" value="Unassembled WGS sequence"/>
</dbReference>
<feature type="binding site" evidence="1">
    <location>
        <position position="250"/>
    </location>
    <ligand>
        <name>substrate</name>
    </ligand>
</feature>
<organism evidence="3 4">
    <name type="scientific">Novymonas esmeraldas</name>
    <dbReference type="NCBI Taxonomy" id="1808958"/>
    <lineage>
        <taxon>Eukaryota</taxon>
        <taxon>Discoba</taxon>
        <taxon>Euglenozoa</taxon>
        <taxon>Kinetoplastea</taxon>
        <taxon>Metakinetoplastina</taxon>
        <taxon>Trypanosomatida</taxon>
        <taxon>Trypanosomatidae</taxon>
        <taxon>Novymonas</taxon>
    </lineage>
</organism>
<dbReference type="Pfam" id="PF00300">
    <property type="entry name" value="His_Phos_1"/>
    <property type="match status" value="2"/>
</dbReference>
<dbReference type="SUPFAM" id="SSF53254">
    <property type="entry name" value="Phosphoglycerate mutase-like"/>
    <property type="match status" value="1"/>
</dbReference>
<dbReference type="InterPro" id="IPR029033">
    <property type="entry name" value="His_PPase_superfam"/>
</dbReference>
<dbReference type="EMBL" id="JAECZO010000014">
    <property type="protein sequence ID" value="KAK7201384.1"/>
    <property type="molecule type" value="Genomic_DNA"/>
</dbReference>
<feature type="compositionally biased region" description="Low complexity" evidence="2">
    <location>
        <begin position="143"/>
        <end position="159"/>
    </location>
</feature>
<dbReference type="InterPro" id="IPR013078">
    <property type="entry name" value="His_Pase_superF_clade-1"/>
</dbReference>
<feature type="binding site" evidence="1">
    <location>
        <begin position="194"/>
        <end position="201"/>
    </location>
    <ligand>
        <name>substrate</name>
    </ligand>
</feature>
<feature type="compositionally biased region" description="Low complexity" evidence="2">
    <location>
        <begin position="67"/>
        <end position="108"/>
    </location>
</feature>
<feature type="compositionally biased region" description="Low complexity" evidence="2">
    <location>
        <begin position="22"/>
        <end position="51"/>
    </location>
</feature>
<accession>A0AAW0F5T4</accession>
<feature type="compositionally biased region" description="Polar residues" evidence="2">
    <location>
        <begin position="1"/>
        <end position="12"/>
    </location>
</feature>
<dbReference type="Gene3D" id="3.40.50.1240">
    <property type="entry name" value="Phosphoglycerate mutase-like"/>
    <property type="match status" value="1"/>
</dbReference>